<feature type="domain" description="Papillomavirus E2 N-terminal" evidence="15">
    <location>
        <begin position="4"/>
        <end position="184"/>
    </location>
</feature>
<dbReference type="GO" id="GO:0042025">
    <property type="term" value="C:host cell nucleus"/>
    <property type="evidence" value="ECO:0007669"/>
    <property type="project" value="UniProtKB-SubCell"/>
</dbReference>
<evidence type="ECO:0000256" key="9">
    <source>
        <dbReference type="ARBA" id="ARBA00023015"/>
    </source>
</evidence>
<dbReference type="GO" id="GO:0006260">
    <property type="term" value="P:DNA replication"/>
    <property type="evidence" value="ECO:0007669"/>
    <property type="project" value="UniProtKB-KW"/>
</dbReference>
<evidence type="ECO:0000256" key="14">
    <source>
        <dbReference type="SAM" id="MobiDB-lite"/>
    </source>
</evidence>
<dbReference type="Pfam" id="PF00511">
    <property type="entry name" value="PPV_E2_C"/>
    <property type="match status" value="1"/>
</dbReference>
<dbReference type="Gene3D" id="2.170.200.10">
    <property type="entry name" value="Papillomavirus E2 early protein domain"/>
    <property type="match status" value="1"/>
</dbReference>
<evidence type="ECO:0000256" key="8">
    <source>
        <dbReference type="ARBA" id="ARBA00022705"/>
    </source>
</evidence>
<keyword evidence="12" id="KW-0804">Transcription</keyword>
<dbReference type="InterPro" id="IPR042503">
    <property type="entry name" value="Regulatory_protein_E2_N_1"/>
</dbReference>
<dbReference type="InterPro" id="IPR042504">
    <property type="entry name" value="Regulatory_protein_E2_N_2"/>
</dbReference>
<dbReference type="Gene3D" id="1.10.287.30">
    <property type="entry name" value="E2 (early) protein, N terminal domain, subdomain 1"/>
    <property type="match status" value="1"/>
</dbReference>
<accession>Q8JNA4</accession>
<dbReference type="SUPFAM" id="SSF51332">
    <property type="entry name" value="E2 regulatory, transactivation domain"/>
    <property type="match status" value="1"/>
</dbReference>
<dbReference type="EMBL" id="AY057109">
    <property type="protein sequence ID" value="AAL14229.1"/>
    <property type="molecule type" value="Genomic_DNA"/>
</dbReference>
<feature type="domain" description="Papillomavirus E2 C-terminal" evidence="16">
    <location>
        <begin position="323"/>
        <end position="396"/>
    </location>
</feature>
<evidence type="ECO:0000259" key="15">
    <source>
        <dbReference type="Pfam" id="PF00508"/>
    </source>
</evidence>
<evidence type="ECO:0000313" key="17">
    <source>
        <dbReference type="EMBL" id="AAL14229.1"/>
    </source>
</evidence>
<dbReference type="InterPro" id="IPR036050">
    <property type="entry name" value="Regulatory_protein_E2_N"/>
</dbReference>
<evidence type="ECO:0000256" key="11">
    <source>
        <dbReference type="ARBA" id="ARBA00023159"/>
    </source>
</evidence>
<dbReference type="SUPFAM" id="SSF54957">
    <property type="entry name" value="Viral DNA-binding domain"/>
    <property type="match status" value="1"/>
</dbReference>
<evidence type="ECO:0000313" key="18">
    <source>
        <dbReference type="Proteomes" id="UP000008786"/>
    </source>
</evidence>
<evidence type="ECO:0000256" key="12">
    <source>
        <dbReference type="ARBA" id="ARBA00023163"/>
    </source>
</evidence>
<feature type="region of interest" description="Disordered" evidence="14">
    <location>
        <begin position="217"/>
        <end position="308"/>
    </location>
</feature>
<organismHost>
    <name type="scientific">Fringilla coelebs</name>
    <name type="common">chaffinch</name>
    <dbReference type="NCBI Taxonomy" id="37598"/>
</organismHost>
<dbReference type="GeneID" id="951230"/>
<dbReference type="InterPro" id="IPR001866">
    <property type="entry name" value="PPV_E2_N"/>
</dbReference>
<organism evidence="17 18">
    <name type="scientific">Fringilla coelebs papillomavirus (isolate Chaffinch/Netherlands/Dutch)</name>
    <name type="common">FcPV</name>
    <dbReference type="NCBI Taxonomy" id="654914"/>
    <lineage>
        <taxon>Viruses</taxon>
        <taxon>Monodnaviria</taxon>
        <taxon>Shotokuvirae</taxon>
        <taxon>Cossaviricota</taxon>
        <taxon>Papovaviricetes</taxon>
        <taxon>Zurhausenvirales</taxon>
        <taxon>Papillomaviridae</taxon>
        <taxon>Firstpapillomavirinae</taxon>
        <taxon>Etapapillomavirus</taxon>
        <taxon>Fringilla coelebs papillomavirus</taxon>
    </lineage>
</organism>
<name>Q8JNA4_FCPVN</name>
<keyword evidence="5" id="KW-0244">Early protein</keyword>
<keyword evidence="13" id="KW-0175">Coiled coil</keyword>
<gene>
    <name evidence="17" type="primary">E2</name>
</gene>
<evidence type="ECO:0000256" key="1">
    <source>
        <dbReference type="ARBA" id="ARBA00004147"/>
    </source>
</evidence>
<dbReference type="RefSeq" id="NP_663765.1">
    <property type="nucleotide sequence ID" value="NC_004068.1"/>
</dbReference>
<evidence type="ECO:0000256" key="7">
    <source>
        <dbReference type="ARBA" id="ARBA00022562"/>
    </source>
</evidence>
<evidence type="ECO:0000256" key="10">
    <source>
        <dbReference type="ARBA" id="ARBA00023125"/>
    </source>
</evidence>
<evidence type="ECO:0000256" key="2">
    <source>
        <dbReference type="ARBA" id="ARBA00007794"/>
    </source>
</evidence>
<evidence type="ECO:0000256" key="4">
    <source>
        <dbReference type="ARBA" id="ARBA00022491"/>
    </source>
</evidence>
<keyword evidence="7" id="KW-1048">Host nucleus</keyword>
<keyword evidence="8" id="KW-0235">DNA replication</keyword>
<comment type="subcellular location">
    <subcellularLocation>
        <location evidence="1">Host nucleus</location>
    </subcellularLocation>
</comment>
<keyword evidence="4" id="KW-0678">Repressor</keyword>
<evidence type="ECO:0000256" key="5">
    <source>
        <dbReference type="ARBA" id="ARBA00022518"/>
    </source>
</evidence>
<keyword evidence="6" id="KW-0597">Phosphoprotein</keyword>
<dbReference type="GO" id="GO:0003677">
    <property type="term" value="F:DNA binding"/>
    <property type="evidence" value="ECO:0007669"/>
    <property type="project" value="UniProtKB-KW"/>
</dbReference>
<feature type="coiled-coil region" evidence="13">
    <location>
        <begin position="2"/>
        <end position="30"/>
    </location>
</feature>
<dbReference type="Pfam" id="PF00508">
    <property type="entry name" value="PPV_E2_N"/>
    <property type="match status" value="1"/>
</dbReference>
<protein>
    <recommendedName>
        <fullName evidence="3">Protein E8^E2C</fullName>
    </recommendedName>
</protein>
<keyword evidence="18" id="KW-1185">Reference proteome</keyword>
<dbReference type="KEGG" id="vg:951230"/>
<dbReference type="Proteomes" id="UP000008786">
    <property type="component" value="Segment"/>
</dbReference>
<dbReference type="InterPro" id="IPR000427">
    <property type="entry name" value="Papillomavirus_E2_C"/>
</dbReference>
<comment type="similarity">
    <text evidence="2">Belongs to the papillomaviridae E8^E2C protein family.</text>
</comment>
<evidence type="ECO:0000256" key="6">
    <source>
        <dbReference type="ARBA" id="ARBA00022553"/>
    </source>
</evidence>
<dbReference type="InterPro" id="IPR035975">
    <property type="entry name" value="E2/EBNA1_C_sf"/>
</dbReference>
<reference evidence="17 18" key="1">
    <citation type="journal article" date="2002" name="J. Virol.">
        <title>Lack of canonical E6 and E7 open reading frames in bird papillomaviruses: Fringilla coelebs papillomavirus and Psittacus erithacus timneh papillomavirus.</title>
        <authorList>
            <person name="Terai M."/>
            <person name="DeSalle R."/>
            <person name="Burk R.D."/>
        </authorList>
    </citation>
    <scope>NUCLEOTIDE SEQUENCE [LARGE SCALE GENOMIC DNA]</scope>
    <source>
        <strain evidence="18">Isolate Chaffinch/Netherlands/Dutch</strain>
    </source>
</reference>
<evidence type="ECO:0000256" key="13">
    <source>
        <dbReference type="SAM" id="Coils"/>
    </source>
</evidence>
<proteinExistence type="inferred from homology"/>
<keyword evidence="9" id="KW-0805">Transcription regulation</keyword>
<sequence length="399" mass="44618">MAAKLLQKLLQLQERESQLLEQETHTLKEMEEYWEGVRKQQIILTYAATKGLKYLGLTRVPSQVVSEHMAKDAILMQMLITSISKSRFSDLDFNLTDFMPQTVKKVPEGVKLGAKTVRVTYGGDPDTETEYVYWGRLLKHDPLTDRWEECSGGVDLAGIYYECSDGEGKSYTSVWSNEAALHGRDSWFVEGIGHHPTLVSGEEDVVDLSLLPDSPVHESTRIGLTPSPPQLSRYSVSGAGSAPSKRTNAVVNQPAAPAPERPARRLRSSKDKGPKRKKRRGNEASTGVDPDQVGSRHTSAPKHSGGRTAVERLIDDAVDPVGLCFEGYTHQVKTIRRRLYATNLRYQRVSSTWHWVGEDKNRSKIIVLFDSKEDRDNFAKNFYTGASGVRVFHVSMQGV</sequence>
<evidence type="ECO:0000259" key="16">
    <source>
        <dbReference type="Pfam" id="PF00511"/>
    </source>
</evidence>
<dbReference type="GO" id="GO:0006275">
    <property type="term" value="P:regulation of DNA replication"/>
    <property type="evidence" value="ECO:0007669"/>
    <property type="project" value="InterPro"/>
</dbReference>
<dbReference type="GO" id="GO:0016032">
    <property type="term" value="P:viral process"/>
    <property type="evidence" value="ECO:0007669"/>
    <property type="project" value="InterPro"/>
</dbReference>
<dbReference type="Gene3D" id="3.30.70.330">
    <property type="match status" value="1"/>
</dbReference>
<keyword evidence="11" id="KW-0010">Activator</keyword>
<dbReference type="InterPro" id="IPR012677">
    <property type="entry name" value="Nucleotide-bd_a/b_plait_sf"/>
</dbReference>
<keyword evidence="10" id="KW-0238">DNA-binding</keyword>
<evidence type="ECO:0000256" key="3">
    <source>
        <dbReference type="ARBA" id="ARBA00017237"/>
    </source>
</evidence>
<dbReference type="GO" id="GO:0003700">
    <property type="term" value="F:DNA-binding transcription factor activity"/>
    <property type="evidence" value="ECO:0007669"/>
    <property type="project" value="InterPro"/>
</dbReference>